<gene>
    <name evidence="4" type="ORF">SLS63_008590</name>
</gene>
<comment type="caution">
    <text evidence="4">The sequence shown here is derived from an EMBL/GenBank/DDBJ whole genome shotgun (WGS) entry which is preliminary data.</text>
</comment>
<protein>
    <submittedName>
        <fullName evidence="4">Uncharacterized protein</fullName>
    </submittedName>
</protein>
<dbReference type="PANTHER" id="PTHR42735">
    <property type="match status" value="1"/>
</dbReference>
<evidence type="ECO:0000313" key="4">
    <source>
        <dbReference type="EMBL" id="KAK7724610.1"/>
    </source>
</evidence>
<accession>A0ABR1P1Y8</accession>
<reference evidence="4 5" key="1">
    <citation type="submission" date="2024-02" db="EMBL/GenBank/DDBJ databases">
        <title>De novo assembly and annotation of 12 fungi associated with fruit tree decline syndrome in Ontario, Canada.</title>
        <authorList>
            <person name="Sulman M."/>
            <person name="Ellouze W."/>
            <person name="Ilyukhin E."/>
        </authorList>
    </citation>
    <scope>NUCLEOTIDE SEQUENCE [LARGE SCALE GENOMIC DNA]</scope>
    <source>
        <strain evidence="4 5">M169</strain>
    </source>
</reference>
<keyword evidence="3" id="KW-0456">Lyase</keyword>
<dbReference type="InterPro" id="IPR002129">
    <property type="entry name" value="PyrdxlP-dep_de-COase"/>
</dbReference>
<dbReference type="InterPro" id="IPR015421">
    <property type="entry name" value="PyrdxlP-dep_Trfase_major"/>
</dbReference>
<dbReference type="EMBL" id="JAKNSF020000056">
    <property type="protein sequence ID" value="KAK7724610.1"/>
    <property type="molecule type" value="Genomic_DNA"/>
</dbReference>
<sequence length="962" mass="107017">MADVDHRLEHARVGSWFLGPRAENFDLLKKFFARILDDQEAARKEIYDGDPDFITDDMKEAETFKASTGQLWDDVKALSKGLADHSIPFWSPRYNAHMNMDTAMPSIIGYMASMMYNPNNVATEASPFTTALEKDVGMQLCHMLGYRISGDFPGWGHITCDGSVANLEAIWATRNLKFYPLSLKLAMGDKGTLRFLADVEPPFLVENCQGTKKRFGELSNWELLNLKPSTVLDLPTRLATEYSISPAFLQTALNDYVIQTLGIDELEKRLGIKKSPKFLISTTKHYSWPKGGAIAGLGSDCFINIQVDDDARMDMADFRRRLDDCIAHKDENERTPVFGGVAIIGSTEHGACDPIAELVRVRSEYEQKGLSFAIHADAAWGGYFASMLPTVKATPGPSMPFVPTLALQPYTLLQLRALASADSITIDPHKSGYINYPAGGLCYRDARMRYLITWTSPIVYHAGDDTGSMGVYGVEGSKPGASAVATWLTHKTLGLTEHGYGRLLGEAVFTCTKLYCYWATLTAPDSDLIVVPLIRLPAEKEGGDQKQIEEQKDYIRKRILRVSNEELIKDKDAIKLLKKLGGDLMINAFACNFRIGGKPNNNVVEANYLNERIFKRLSVTSMADVIKDRPLFLTQSSFGEKDYGSCLQHYKRRLQLDDGSGQGAHGDLKFLVNVTMSPWPTDSPFLSEITESFREIAEEEVKRCIQRNTVTTSIHGFVMQGIEKLFLVHLPIFNMANHRWQLILTADLPAAARDQYHKLRRENPDKFYTVANTAPEILENLLKPGASVQVRMDEGIPAPGAPPLAEFELTNIRVVLRESMAFDNLDATYPDKMPFYLYGSAAGEHHVDHVLKTSPNAQLNSDCVSVAVRPELSQEQLSKGVVAVFETVFEKAIQPLPPQLDMTQIPGLAFEPGARHRVSVYNSLADSKSGTAKPIASGEITLGKTVYADWKELNMDPTNEDH</sequence>
<proteinExistence type="predicted"/>
<keyword evidence="5" id="KW-1185">Reference proteome</keyword>
<dbReference type="Proteomes" id="UP001430848">
    <property type="component" value="Unassembled WGS sequence"/>
</dbReference>
<dbReference type="Gene3D" id="3.40.640.10">
    <property type="entry name" value="Type I PLP-dependent aspartate aminotransferase-like (Major domain)"/>
    <property type="match status" value="1"/>
</dbReference>
<dbReference type="PANTHER" id="PTHR42735:SF4">
    <property type="entry name" value="PYRIDOXAL PHOSPHATE-DEPENDENT DECARBOXYLASE FAMILY PROTEIN"/>
    <property type="match status" value="1"/>
</dbReference>
<evidence type="ECO:0000256" key="3">
    <source>
        <dbReference type="ARBA" id="ARBA00023239"/>
    </source>
</evidence>
<keyword evidence="2" id="KW-0663">Pyridoxal phosphate</keyword>
<organism evidence="4 5">
    <name type="scientific">Diaporthe eres</name>
    <name type="common">Phomopsis oblonga</name>
    <dbReference type="NCBI Taxonomy" id="83184"/>
    <lineage>
        <taxon>Eukaryota</taxon>
        <taxon>Fungi</taxon>
        <taxon>Dikarya</taxon>
        <taxon>Ascomycota</taxon>
        <taxon>Pezizomycotina</taxon>
        <taxon>Sordariomycetes</taxon>
        <taxon>Sordariomycetidae</taxon>
        <taxon>Diaporthales</taxon>
        <taxon>Diaporthaceae</taxon>
        <taxon>Diaporthe</taxon>
        <taxon>Diaporthe eres species complex</taxon>
    </lineage>
</organism>
<comment type="cofactor">
    <cofactor evidence="1">
        <name>pyridoxal 5'-phosphate</name>
        <dbReference type="ChEBI" id="CHEBI:597326"/>
    </cofactor>
</comment>
<dbReference type="InterPro" id="IPR015424">
    <property type="entry name" value="PyrdxlP-dep_Trfase"/>
</dbReference>
<dbReference type="InterPro" id="IPR050477">
    <property type="entry name" value="GrpII_AminoAcid_Decarb"/>
</dbReference>
<evidence type="ECO:0000256" key="1">
    <source>
        <dbReference type="ARBA" id="ARBA00001933"/>
    </source>
</evidence>
<dbReference type="Pfam" id="PF00282">
    <property type="entry name" value="Pyridoxal_deC"/>
    <property type="match status" value="1"/>
</dbReference>
<evidence type="ECO:0000256" key="2">
    <source>
        <dbReference type="ARBA" id="ARBA00022898"/>
    </source>
</evidence>
<name>A0ABR1P1Y8_DIAER</name>
<dbReference type="SUPFAM" id="SSF53383">
    <property type="entry name" value="PLP-dependent transferases"/>
    <property type="match status" value="1"/>
</dbReference>
<evidence type="ECO:0000313" key="5">
    <source>
        <dbReference type="Proteomes" id="UP001430848"/>
    </source>
</evidence>